<accession>A0A841PXY9</accession>
<evidence type="ECO:0000313" key="3">
    <source>
        <dbReference type="Proteomes" id="UP000556329"/>
    </source>
</evidence>
<feature type="region of interest" description="Disordered" evidence="1">
    <location>
        <begin position="89"/>
        <end position="120"/>
    </location>
</feature>
<dbReference type="PANTHER" id="PTHR41791">
    <property type="entry name" value="SSL7039 PROTEIN"/>
    <property type="match status" value="1"/>
</dbReference>
<gene>
    <name evidence="2" type="ORF">HNQ71_006229</name>
</gene>
<dbReference type="RefSeq" id="WP_210334104.1">
    <property type="nucleotide sequence ID" value="NZ_JACHEF010000008.1"/>
</dbReference>
<dbReference type="AlphaFoldDB" id="A0A841PXY9"/>
<evidence type="ECO:0000256" key="1">
    <source>
        <dbReference type="SAM" id="MobiDB-lite"/>
    </source>
</evidence>
<reference evidence="2 3" key="1">
    <citation type="submission" date="2020-08" db="EMBL/GenBank/DDBJ databases">
        <title>Genomic Encyclopedia of Type Strains, Phase IV (KMG-IV): sequencing the most valuable type-strain genomes for metagenomic binning, comparative biology and taxonomic classification.</title>
        <authorList>
            <person name="Goeker M."/>
        </authorList>
    </citation>
    <scope>NUCLEOTIDE SEQUENCE [LARGE SCALE GENOMIC DNA]</scope>
    <source>
        <strain evidence="2 3">DSM 100039</strain>
    </source>
</reference>
<dbReference type="NCBIfam" id="TIGR02683">
    <property type="entry name" value="upstrm_HI1419"/>
    <property type="match status" value="1"/>
</dbReference>
<feature type="compositionally biased region" description="Basic and acidic residues" evidence="1">
    <location>
        <begin position="98"/>
        <end position="120"/>
    </location>
</feature>
<protein>
    <submittedName>
        <fullName evidence="2">Putative addiction module killer protein</fullName>
    </submittedName>
</protein>
<name>A0A841PXY9_9HYPH</name>
<dbReference type="InterPro" id="IPR014056">
    <property type="entry name" value="TypeIITA-like_toxin_pred"/>
</dbReference>
<evidence type="ECO:0000313" key="2">
    <source>
        <dbReference type="EMBL" id="MBB6413525.1"/>
    </source>
</evidence>
<dbReference type="EMBL" id="JACHEF010000008">
    <property type="protein sequence ID" value="MBB6413525.1"/>
    <property type="molecule type" value="Genomic_DNA"/>
</dbReference>
<sequence length="120" mass="13813">MFEVIKTNIFDAWFERLRDGRAKARILARVSRVEDGNLGDAKFFDGIGELRIDYGPGYRIYFLKRGDVVVILLCGGDRAVRAATSSARSISQRRFRNGNHDQQLEHRRLPQHRGGDRRLP</sequence>
<dbReference type="PANTHER" id="PTHR41791:SF1">
    <property type="entry name" value="SSL7039 PROTEIN"/>
    <property type="match status" value="1"/>
</dbReference>
<proteinExistence type="predicted"/>
<organism evidence="2 3">
    <name type="scientific">Mesorhizobium sangaii</name>
    <dbReference type="NCBI Taxonomy" id="505389"/>
    <lineage>
        <taxon>Bacteria</taxon>
        <taxon>Pseudomonadati</taxon>
        <taxon>Pseudomonadota</taxon>
        <taxon>Alphaproteobacteria</taxon>
        <taxon>Hyphomicrobiales</taxon>
        <taxon>Phyllobacteriaceae</taxon>
        <taxon>Mesorhizobium</taxon>
    </lineage>
</organism>
<dbReference type="Proteomes" id="UP000556329">
    <property type="component" value="Unassembled WGS sequence"/>
</dbReference>
<comment type="caution">
    <text evidence="2">The sequence shown here is derived from an EMBL/GenBank/DDBJ whole genome shotgun (WGS) entry which is preliminary data.</text>
</comment>
<keyword evidence="3" id="KW-1185">Reference proteome</keyword>